<feature type="compositionally biased region" description="Basic and acidic residues" evidence="1">
    <location>
        <begin position="59"/>
        <end position="70"/>
    </location>
</feature>
<feature type="region of interest" description="Disordered" evidence="1">
    <location>
        <begin position="1"/>
        <end position="41"/>
    </location>
</feature>
<dbReference type="Proteomes" id="UP001219525">
    <property type="component" value="Unassembled WGS sequence"/>
</dbReference>
<dbReference type="EMBL" id="JARJCW010000057">
    <property type="protein sequence ID" value="KAJ7201892.1"/>
    <property type="molecule type" value="Genomic_DNA"/>
</dbReference>
<reference evidence="2" key="1">
    <citation type="submission" date="2023-03" db="EMBL/GenBank/DDBJ databases">
        <title>Massive genome expansion in bonnet fungi (Mycena s.s.) driven by repeated elements and novel gene families across ecological guilds.</title>
        <authorList>
            <consortium name="Lawrence Berkeley National Laboratory"/>
            <person name="Harder C.B."/>
            <person name="Miyauchi S."/>
            <person name="Viragh M."/>
            <person name="Kuo A."/>
            <person name="Thoen E."/>
            <person name="Andreopoulos B."/>
            <person name="Lu D."/>
            <person name="Skrede I."/>
            <person name="Drula E."/>
            <person name="Henrissat B."/>
            <person name="Morin E."/>
            <person name="Kohler A."/>
            <person name="Barry K."/>
            <person name="LaButti K."/>
            <person name="Morin E."/>
            <person name="Salamov A."/>
            <person name="Lipzen A."/>
            <person name="Mereny Z."/>
            <person name="Hegedus B."/>
            <person name="Baldrian P."/>
            <person name="Stursova M."/>
            <person name="Weitz H."/>
            <person name="Taylor A."/>
            <person name="Grigoriev I.V."/>
            <person name="Nagy L.G."/>
            <person name="Martin F."/>
            <person name="Kauserud H."/>
        </authorList>
    </citation>
    <scope>NUCLEOTIDE SEQUENCE</scope>
    <source>
        <strain evidence="2">9144</strain>
    </source>
</reference>
<evidence type="ECO:0000313" key="2">
    <source>
        <dbReference type="EMBL" id="KAJ7201892.1"/>
    </source>
</evidence>
<gene>
    <name evidence="2" type="ORF">GGX14DRAFT_399839</name>
</gene>
<feature type="region of interest" description="Disordered" evidence="1">
    <location>
        <begin position="121"/>
        <end position="166"/>
    </location>
</feature>
<comment type="caution">
    <text evidence="2">The sequence shown here is derived from an EMBL/GenBank/DDBJ whole genome shotgun (WGS) entry which is preliminary data.</text>
</comment>
<dbReference type="AlphaFoldDB" id="A0AAD6V3X6"/>
<evidence type="ECO:0000313" key="3">
    <source>
        <dbReference type="Proteomes" id="UP001219525"/>
    </source>
</evidence>
<feature type="compositionally biased region" description="Polar residues" evidence="1">
    <location>
        <begin position="1"/>
        <end position="12"/>
    </location>
</feature>
<name>A0AAD6V3X6_9AGAR</name>
<feature type="compositionally biased region" description="Basic and acidic residues" evidence="1">
    <location>
        <begin position="128"/>
        <end position="146"/>
    </location>
</feature>
<accession>A0AAD6V3X6</accession>
<keyword evidence="3" id="KW-1185">Reference proteome</keyword>
<organism evidence="2 3">
    <name type="scientific">Mycena pura</name>
    <dbReference type="NCBI Taxonomy" id="153505"/>
    <lineage>
        <taxon>Eukaryota</taxon>
        <taxon>Fungi</taxon>
        <taxon>Dikarya</taxon>
        <taxon>Basidiomycota</taxon>
        <taxon>Agaricomycotina</taxon>
        <taxon>Agaricomycetes</taxon>
        <taxon>Agaricomycetidae</taxon>
        <taxon>Agaricales</taxon>
        <taxon>Marasmiineae</taxon>
        <taxon>Mycenaceae</taxon>
        <taxon>Mycena</taxon>
    </lineage>
</organism>
<feature type="region of interest" description="Disordered" evidence="1">
    <location>
        <begin position="59"/>
        <end position="109"/>
    </location>
</feature>
<protein>
    <submittedName>
        <fullName evidence="2">Uncharacterized protein</fullName>
    </submittedName>
</protein>
<proteinExistence type="predicted"/>
<feature type="compositionally biased region" description="Low complexity" evidence="1">
    <location>
        <begin position="72"/>
        <end position="84"/>
    </location>
</feature>
<feature type="region of interest" description="Disordered" evidence="1">
    <location>
        <begin position="193"/>
        <end position="222"/>
    </location>
</feature>
<evidence type="ECO:0000256" key="1">
    <source>
        <dbReference type="SAM" id="MobiDB-lite"/>
    </source>
</evidence>
<sequence length="222" mass="24527">MATEGQQCQPQAEDSRENTAKFSLGTRPGAEPIGAEEAERAWPQLVRCAVPYAWCPISEDKDKRENRSGEEASSAPSGDPSSGPKPWPERGPRPWEASGSGRGTEAKTSVIRICIAKMRQSFGHMHQNKAEKSRKASEGRRVERGCAAKLHKRKEMKRSEAPKFTDQYRSNRLKAISCERALCSKGFGQLHQRANGAAHKQSELVASRRKARKTENGRTGLG</sequence>